<evidence type="ECO:0000313" key="2">
    <source>
        <dbReference type="Proteomes" id="UP000000600"/>
    </source>
</evidence>
<dbReference type="OMA" id="SEYHEIN"/>
<dbReference type="HOGENOM" id="CLU_2125892_0_0_1"/>
<dbReference type="Proteomes" id="UP000000600">
    <property type="component" value="Unassembled WGS sequence"/>
</dbReference>
<name>A0E6P2_PARTE</name>
<proteinExistence type="predicted"/>
<dbReference type="RefSeq" id="XP_001458356.1">
    <property type="nucleotide sequence ID" value="XM_001458319.1"/>
</dbReference>
<dbReference type="GeneID" id="5044141"/>
<accession>A0E6P2</accession>
<sequence>MLYGNKTSRGIYNYPKCTDDWFLKLIQGSCLDIANEKQWERSIKSLFRQGEEVQIYGFMNFPNNLKCLLLLNLNKCKIHIDRRCGLLHLSEYHEINFYDIPEKVIINKPNTDMK</sequence>
<dbReference type="OrthoDB" id="10411012at2759"/>
<dbReference type="AlphaFoldDB" id="A0E6P2"/>
<dbReference type="KEGG" id="ptm:GSPATT00003824001"/>
<protein>
    <submittedName>
        <fullName evidence="1">Uncharacterized protein</fullName>
    </submittedName>
</protein>
<dbReference type="EMBL" id="CT868660">
    <property type="protein sequence ID" value="CAK90959.1"/>
    <property type="molecule type" value="Genomic_DNA"/>
</dbReference>
<gene>
    <name evidence="1" type="ORF">GSPATT00003824001</name>
</gene>
<evidence type="ECO:0000313" key="1">
    <source>
        <dbReference type="EMBL" id="CAK90959.1"/>
    </source>
</evidence>
<keyword evidence="2" id="KW-1185">Reference proteome</keyword>
<dbReference type="InParanoid" id="A0E6P2"/>
<organism evidence="1 2">
    <name type="scientific">Paramecium tetraurelia</name>
    <dbReference type="NCBI Taxonomy" id="5888"/>
    <lineage>
        <taxon>Eukaryota</taxon>
        <taxon>Sar</taxon>
        <taxon>Alveolata</taxon>
        <taxon>Ciliophora</taxon>
        <taxon>Intramacronucleata</taxon>
        <taxon>Oligohymenophorea</taxon>
        <taxon>Peniculida</taxon>
        <taxon>Parameciidae</taxon>
        <taxon>Paramecium</taxon>
    </lineage>
</organism>
<reference evidence="1 2" key="1">
    <citation type="journal article" date="2006" name="Nature">
        <title>Global trends of whole-genome duplications revealed by the ciliate Paramecium tetraurelia.</title>
        <authorList>
            <consortium name="Genoscope"/>
            <person name="Aury J.-M."/>
            <person name="Jaillon O."/>
            <person name="Duret L."/>
            <person name="Noel B."/>
            <person name="Jubin C."/>
            <person name="Porcel B.M."/>
            <person name="Segurens B."/>
            <person name="Daubin V."/>
            <person name="Anthouard V."/>
            <person name="Aiach N."/>
            <person name="Arnaiz O."/>
            <person name="Billaut A."/>
            <person name="Beisson J."/>
            <person name="Blanc I."/>
            <person name="Bouhouche K."/>
            <person name="Camara F."/>
            <person name="Duharcourt S."/>
            <person name="Guigo R."/>
            <person name="Gogendeau D."/>
            <person name="Katinka M."/>
            <person name="Keller A.-M."/>
            <person name="Kissmehl R."/>
            <person name="Klotz C."/>
            <person name="Koll F."/>
            <person name="Le Moue A."/>
            <person name="Lepere C."/>
            <person name="Malinsky S."/>
            <person name="Nowacki M."/>
            <person name="Nowak J.K."/>
            <person name="Plattner H."/>
            <person name="Poulain J."/>
            <person name="Ruiz F."/>
            <person name="Serrano V."/>
            <person name="Zagulski M."/>
            <person name="Dessen P."/>
            <person name="Betermier M."/>
            <person name="Weissenbach J."/>
            <person name="Scarpelli C."/>
            <person name="Schachter V."/>
            <person name="Sperling L."/>
            <person name="Meyer E."/>
            <person name="Cohen J."/>
            <person name="Wincker P."/>
        </authorList>
    </citation>
    <scope>NUCLEOTIDE SEQUENCE [LARGE SCALE GENOMIC DNA]</scope>
    <source>
        <strain evidence="1 2">Stock d4-2</strain>
    </source>
</reference>